<dbReference type="InterPro" id="IPR011042">
    <property type="entry name" value="6-blade_b-propeller_TolB-like"/>
</dbReference>
<proteinExistence type="predicted"/>
<accession>A0A9D4DXC3</accession>
<organism evidence="2 3">
    <name type="scientific">Dreissena polymorpha</name>
    <name type="common">Zebra mussel</name>
    <name type="synonym">Mytilus polymorpha</name>
    <dbReference type="NCBI Taxonomy" id="45954"/>
    <lineage>
        <taxon>Eukaryota</taxon>
        <taxon>Metazoa</taxon>
        <taxon>Spiralia</taxon>
        <taxon>Lophotrochozoa</taxon>
        <taxon>Mollusca</taxon>
        <taxon>Bivalvia</taxon>
        <taxon>Autobranchia</taxon>
        <taxon>Heteroconchia</taxon>
        <taxon>Euheterodonta</taxon>
        <taxon>Imparidentia</taxon>
        <taxon>Neoheterodontei</taxon>
        <taxon>Myida</taxon>
        <taxon>Dreissenoidea</taxon>
        <taxon>Dreissenidae</taxon>
        <taxon>Dreissena</taxon>
    </lineage>
</organism>
<dbReference type="Proteomes" id="UP000828390">
    <property type="component" value="Unassembled WGS sequence"/>
</dbReference>
<dbReference type="Gene3D" id="2.120.10.30">
    <property type="entry name" value="TolB, C-terminal domain"/>
    <property type="match status" value="1"/>
</dbReference>
<reference evidence="2" key="1">
    <citation type="journal article" date="2019" name="bioRxiv">
        <title>The Genome of the Zebra Mussel, Dreissena polymorpha: A Resource for Invasive Species Research.</title>
        <authorList>
            <person name="McCartney M.A."/>
            <person name="Auch B."/>
            <person name="Kono T."/>
            <person name="Mallez S."/>
            <person name="Zhang Y."/>
            <person name="Obille A."/>
            <person name="Becker A."/>
            <person name="Abrahante J.E."/>
            <person name="Garbe J."/>
            <person name="Badalamenti J.P."/>
            <person name="Herman A."/>
            <person name="Mangelson H."/>
            <person name="Liachko I."/>
            <person name="Sullivan S."/>
            <person name="Sone E.D."/>
            <person name="Koren S."/>
            <person name="Silverstein K.A.T."/>
            <person name="Beckman K.B."/>
            <person name="Gohl D.M."/>
        </authorList>
    </citation>
    <scope>NUCLEOTIDE SEQUENCE</scope>
    <source>
        <strain evidence="2">Duluth1</strain>
        <tissue evidence="2">Whole animal</tissue>
    </source>
</reference>
<evidence type="ECO:0000256" key="1">
    <source>
        <dbReference type="SAM" id="Coils"/>
    </source>
</evidence>
<sequence>MIYFAAILASPSSQSPVDFRQLMTDIKTTLDQLMMLQHSREADIKSLEESYQTSLQEMNRVRKKINAALDELEMATFMHLGEAVTSLKEKLKTELEKCTDMYETAESFRNAVCDIGDKKNELIFLAHKKWLDKKRQLNSFLKQKRSQAYACSVSFQGSIDIERYLSTLSCLGKVLYEKQSDSDHALTVIDKKECIVNCGDDTNVRCGITGICCISDGQIIITDWNNKNVKLVDRQYKIISQYDVSSYVFDVCRTAPFEVAVTVEDNKNTHEVQFISVHEGTLVIQRKFKVQHACIGIAHHHGELYVTSRDALYKYSSSGERLSKLYEDTSTYGAVFKCAVNQTGEIIYVTSYSRCALLAIDKDGTVLSIFIDPELAQPWNDYVTAHGHVLVCGRNSNTVIQVDSRARRKISTLLRHIDGVHLPLSVGFTKETGSLIVGQWDNNKLLICTTN</sequence>
<dbReference type="EMBL" id="JAIWYP010000009">
    <property type="protein sequence ID" value="KAH3768550.1"/>
    <property type="molecule type" value="Genomic_DNA"/>
</dbReference>
<dbReference type="AlphaFoldDB" id="A0A9D4DXC3"/>
<comment type="caution">
    <text evidence="2">The sequence shown here is derived from an EMBL/GenBank/DDBJ whole genome shotgun (WGS) entry which is preliminary data.</text>
</comment>
<evidence type="ECO:0000313" key="2">
    <source>
        <dbReference type="EMBL" id="KAH3768550.1"/>
    </source>
</evidence>
<protein>
    <submittedName>
        <fullName evidence="2">Uncharacterized protein</fullName>
    </submittedName>
</protein>
<name>A0A9D4DXC3_DREPO</name>
<keyword evidence="1" id="KW-0175">Coiled coil</keyword>
<dbReference type="SUPFAM" id="SSF101898">
    <property type="entry name" value="NHL repeat"/>
    <property type="match status" value="1"/>
</dbReference>
<feature type="coiled-coil region" evidence="1">
    <location>
        <begin position="44"/>
        <end position="75"/>
    </location>
</feature>
<reference evidence="2" key="2">
    <citation type="submission" date="2020-11" db="EMBL/GenBank/DDBJ databases">
        <authorList>
            <person name="McCartney M.A."/>
            <person name="Auch B."/>
            <person name="Kono T."/>
            <person name="Mallez S."/>
            <person name="Becker A."/>
            <person name="Gohl D.M."/>
            <person name="Silverstein K.A.T."/>
            <person name="Koren S."/>
            <person name="Bechman K.B."/>
            <person name="Herman A."/>
            <person name="Abrahante J.E."/>
            <person name="Garbe J."/>
        </authorList>
    </citation>
    <scope>NUCLEOTIDE SEQUENCE</scope>
    <source>
        <strain evidence="2">Duluth1</strain>
        <tissue evidence="2">Whole animal</tissue>
    </source>
</reference>
<evidence type="ECO:0000313" key="3">
    <source>
        <dbReference type="Proteomes" id="UP000828390"/>
    </source>
</evidence>
<keyword evidence="3" id="KW-1185">Reference proteome</keyword>
<gene>
    <name evidence="2" type="ORF">DPMN_169765</name>
</gene>